<dbReference type="SMART" id="SM00028">
    <property type="entry name" value="TPR"/>
    <property type="match status" value="6"/>
</dbReference>
<dbReference type="RefSeq" id="WP_189091778.1">
    <property type="nucleotide sequence ID" value="NZ_BMQL01000023.1"/>
</dbReference>
<dbReference type="CDD" id="cd00077">
    <property type="entry name" value="HDc"/>
    <property type="match status" value="1"/>
</dbReference>
<dbReference type="InterPro" id="IPR003607">
    <property type="entry name" value="HD/PDEase_dom"/>
</dbReference>
<dbReference type="InterPro" id="IPR011990">
    <property type="entry name" value="TPR-like_helical_dom_sf"/>
</dbReference>
<dbReference type="PROSITE" id="PS51832">
    <property type="entry name" value="HD_GYP"/>
    <property type="match status" value="1"/>
</dbReference>
<protein>
    <recommendedName>
        <fullName evidence="1">HD-GYP domain-containing protein</fullName>
    </recommendedName>
</protein>
<dbReference type="Pfam" id="PF13487">
    <property type="entry name" value="HD_5"/>
    <property type="match status" value="1"/>
</dbReference>
<evidence type="ECO:0000313" key="2">
    <source>
        <dbReference type="EMBL" id="GGR19282.1"/>
    </source>
</evidence>
<dbReference type="InterPro" id="IPR019734">
    <property type="entry name" value="TPR_rpt"/>
</dbReference>
<comment type="caution">
    <text evidence="2">The sequence shown here is derived from an EMBL/GenBank/DDBJ whole genome shotgun (WGS) entry which is preliminary data.</text>
</comment>
<dbReference type="AlphaFoldDB" id="A0A918CFV8"/>
<accession>A0A918CFV8</accession>
<keyword evidence="3" id="KW-1185">Reference proteome</keyword>
<dbReference type="Proteomes" id="UP000603865">
    <property type="component" value="Unassembled WGS sequence"/>
</dbReference>
<reference evidence="2" key="2">
    <citation type="submission" date="2020-09" db="EMBL/GenBank/DDBJ databases">
        <authorList>
            <person name="Sun Q."/>
            <person name="Ohkuma M."/>
        </authorList>
    </citation>
    <scope>NUCLEOTIDE SEQUENCE</scope>
    <source>
        <strain evidence="2">JCM 31311</strain>
    </source>
</reference>
<evidence type="ECO:0000259" key="1">
    <source>
        <dbReference type="PROSITE" id="PS51832"/>
    </source>
</evidence>
<dbReference type="PANTHER" id="PTHR45228">
    <property type="entry name" value="CYCLIC DI-GMP PHOSPHODIESTERASE TM_0186-RELATED"/>
    <property type="match status" value="1"/>
</dbReference>
<feature type="domain" description="HD-GYP" evidence="1">
    <location>
        <begin position="467"/>
        <end position="664"/>
    </location>
</feature>
<sequence>MTTEGGPHHAFLTLTARLTELQAEGQRLLEHSSSQALEVVQDALALATQLNDAHAVARTQVLLAQAYMQASELHTALQVALTASYAFTQLQDELGQADAELLAGRINLSQGTFEIAEGHLLCAISVAQRLASPSGQALHATALNQLAGVKYNQGAAKDALLHLETALGIWRTLENIKGQAHCLTNIGNIQNSLGQYHAAIETLSTAYNLYKTGLQDKRSEGFILTSLARLHSLNQDQLLAVEVAQAALKAAEASQDGVLTSVCLVNLGTFYLEAGQAPASEQCLMQALLKSREVGARTSELSALDSLGLLYQKTNRPADASQAHTQALQLALDLDYPQGELDARLHLGEIELTLQHLHHAEVHLTRALTLAVSNDSPKDEAQAHCLLARLAEQQADYRGAYTHGQEQLRLQAALFNVERDRQTRNLSIQFEVERAQHDVEIYRIRTEVEQQGRLAAEQQVEARTKDLARAQLEVVTRLAIAAEYRDDTTGDHTRRVGHLTAQIASALGWSKERAHLLGIAARLHDVGKIGIPDSVLLKAGTLTEEEFEQMKTHTRIGARILSGGHSELLQLAEEIALTHHERWDGSGYPRGLHTTQIPLSGRIVATADVFDALTQSRPYKRAWTAEEALTELRQAAGTHFDPLVVETANHVLSSLQTNGVQEVHSGLGEDLLLPEEATSQILTMFGQLLEERTRSEADAAISGRQHPDNTAG</sequence>
<gene>
    <name evidence="2" type="ORF">GCM10008957_34740</name>
</gene>
<dbReference type="EMBL" id="BMQL01000023">
    <property type="protein sequence ID" value="GGR19282.1"/>
    <property type="molecule type" value="Genomic_DNA"/>
</dbReference>
<dbReference type="InterPro" id="IPR037522">
    <property type="entry name" value="HD_GYP_dom"/>
</dbReference>
<dbReference type="PANTHER" id="PTHR45228:SF8">
    <property type="entry name" value="TWO-COMPONENT RESPONSE REGULATOR-RELATED"/>
    <property type="match status" value="1"/>
</dbReference>
<evidence type="ECO:0000313" key="3">
    <source>
        <dbReference type="Proteomes" id="UP000603865"/>
    </source>
</evidence>
<name>A0A918CFV8_9DEIO</name>
<dbReference type="SMART" id="SM00471">
    <property type="entry name" value="HDc"/>
    <property type="match status" value="1"/>
</dbReference>
<dbReference type="InterPro" id="IPR052020">
    <property type="entry name" value="Cyclic_di-GMP/3'3'-cGAMP_PDE"/>
</dbReference>
<reference evidence="2" key="1">
    <citation type="journal article" date="2014" name="Int. J. Syst. Evol. Microbiol.">
        <title>Complete genome sequence of Corynebacterium casei LMG S-19264T (=DSM 44701T), isolated from a smear-ripened cheese.</title>
        <authorList>
            <consortium name="US DOE Joint Genome Institute (JGI-PGF)"/>
            <person name="Walter F."/>
            <person name="Albersmeier A."/>
            <person name="Kalinowski J."/>
            <person name="Ruckert C."/>
        </authorList>
    </citation>
    <scope>NUCLEOTIDE SEQUENCE</scope>
    <source>
        <strain evidence="2">JCM 31311</strain>
    </source>
</reference>
<proteinExistence type="predicted"/>
<dbReference type="Pfam" id="PF13424">
    <property type="entry name" value="TPR_12"/>
    <property type="match status" value="2"/>
</dbReference>
<dbReference type="SUPFAM" id="SSF48452">
    <property type="entry name" value="TPR-like"/>
    <property type="match status" value="2"/>
</dbReference>
<organism evidence="2 3">
    <name type="scientific">Deinococcus ruber</name>
    <dbReference type="NCBI Taxonomy" id="1848197"/>
    <lineage>
        <taxon>Bacteria</taxon>
        <taxon>Thermotogati</taxon>
        <taxon>Deinococcota</taxon>
        <taxon>Deinococci</taxon>
        <taxon>Deinococcales</taxon>
        <taxon>Deinococcaceae</taxon>
        <taxon>Deinococcus</taxon>
    </lineage>
</organism>
<dbReference type="SUPFAM" id="SSF109604">
    <property type="entry name" value="HD-domain/PDEase-like"/>
    <property type="match status" value="1"/>
</dbReference>
<dbReference type="Gene3D" id="1.25.40.10">
    <property type="entry name" value="Tetratricopeptide repeat domain"/>
    <property type="match status" value="2"/>
</dbReference>
<dbReference type="Gene3D" id="1.10.3210.10">
    <property type="entry name" value="Hypothetical protein af1432"/>
    <property type="match status" value="1"/>
</dbReference>